<accession>A0ABN8KDI6</accession>
<evidence type="ECO:0000256" key="1">
    <source>
        <dbReference type="SAM" id="MobiDB-lite"/>
    </source>
</evidence>
<dbReference type="EMBL" id="CAKXZS010000056">
    <property type="protein sequence ID" value="CAH2407174.1"/>
    <property type="molecule type" value="Genomic_DNA"/>
</dbReference>
<sequence length="175" mass="19418">MTPGGHGGSFRDADVDTGSVDGPLEQKTESDWVAVRNSHEVTDDQRPTPRAAAKNAAGRPNRSYTRHHCPYLTRRYRCGTGSSRPACLKLWKQEPCHAIARPGFQPPCFGRRHAFKYLVRQSLLTRPSHLLPWVFGLLESIVCRVPEGSRKARFSTELRGTECSAPRSAGQSFSG</sequence>
<proteinExistence type="predicted"/>
<evidence type="ECO:0000313" key="3">
    <source>
        <dbReference type="Proteomes" id="UP001152604"/>
    </source>
</evidence>
<reference evidence="2" key="1">
    <citation type="submission" date="2022-03" db="EMBL/GenBank/DDBJ databases">
        <authorList>
            <person name="Brunel B."/>
        </authorList>
    </citation>
    <scope>NUCLEOTIDE SEQUENCE</scope>
    <source>
        <strain evidence="2">STM4922sample</strain>
    </source>
</reference>
<comment type="caution">
    <text evidence="2">The sequence shown here is derived from an EMBL/GenBank/DDBJ whole genome shotgun (WGS) entry which is preliminary data.</text>
</comment>
<dbReference type="Proteomes" id="UP001152604">
    <property type="component" value="Unassembled WGS sequence"/>
</dbReference>
<name>A0ABN8KDI6_9HYPH</name>
<protein>
    <submittedName>
        <fullName evidence="2">Uncharacterized protein</fullName>
    </submittedName>
</protein>
<organism evidence="2 3">
    <name type="scientific">Mesorhizobium ventifaucium</name>
    <dbReference type="NCBI Taxonomy" id="666020"/>
    <lineage>
        <taxon>Bacteria</taxon>
        <taxon>Pseudomonadati</taxon>
        <taxon>Pseudomonadota</taxon>
        <taxon>Alphaproteobacteria</taxon>
        <taxon>Hyphomicrobiales</taxon>
        <taxon>Phyllobacteriaceae</taxon>
        <taxon>Mesorhizobium</taxon>
    </lineage>
</organism>
<feature type="compositionally biased region" description="Basic and acidic residues" evidence="1">
    <location>
        <begin position="37"/>
        <end position="47"/>
    </location>
</feature>
<gene>
    <name evidence="2" type="ORF">MES4922_60133</name>
</gene>
<feature type="region of interest" description="Disordered" evidence="1">
    <location>
        <begin position="1"/>
        <end position="64"/>
    </location>
</feature>
<keyword evidence="3" id="KW-1185">Reference proteome</keyword>
<evidence type="ECO:0000313" key="2">
    <source>
        <dbReference type="EMBL" id="CAH2407174.1"/>
    </source>
</evidence>